<name>A0A0A6RRK3_9GAMM</name>
<keyword evidence="2" id="KW-1185">Reference proteome</keyword>
<accession>A0A0A6RRK3</accession>
<sequence length="265" mass="31020">MEAYITLVTNDNYIPGVIALAKSLRYVNATRSLIVCYTASVTQIQAISNLGIEIIEVSPPSLSEDFLTRHQTQNIHKNNFSGVKPNFHNTLENWTKLTIWTFEQYHKLVYLDADTIAFQNPDRLFDFPAFGAAPNLYTSIEDLNRMNSGVLVIQPDTRVYDKMIGFLNQTQSFYRRTDQTFLQAYFEDWHVLPYTYNTLQYVYLNLPQLWDWKTIKIIHYQYEKPWDDKNEKKNVLKEVIQVWRYLYENASIPSSFLASLNNPSG</sequence>
<dbReference type="PANTHER" id="PTHR11183">
    <property type="entry name" value="GLYCOGENIN SUBFAMILY MEMBER"/>
    <property type="match status" value="1"/>
</dbReference>
<dbReference type="GO" id="GO:0016757">
    <property type="term" value="F:glycosyltransferase activity"/>
    <property type="evidence" value="ECO:0007669"/>
    <property type="project" value="InterPro"/>
</dbReference>
<proteinExistence type="predicted"/>
<dbReference type="Gene3D" id="3.90.550.10">
    <property type="entry name" value="Spore Coat Polysaccharide Biosynthesis Protein SpsA, Chain A"/>
    <property type="match status" value="1"/>
</dbReference>
<reference evidence="1 2" key="1">
    <citation type="journal article" date="2016" name="Front. Microbiol.">
        <title>Single-Cell (Meta-)Genomics of a Dimorphic Candidatus Thiomargarita nelsonii Reveals Genomic Plasticity.</title>
        <authorList>
            <person name="Flood B.E."/>
            <person name="Fliss P."/>
            <person name="Jones D.S."/>
            <person name="Dick G.J."/>
            <person name="Jain S."/>
            <person name="Kaster A.K."/>
            <person name="Winkel M."/>
            <person name="Mussmann M."/>
            <person name="Bailey J."/>
        </authorList>
    </citation>
    <scope>NUCLEOTIDE SEQUENCE [LARGE SCALE GENOMIC DNA]</scope>
    <source>
        <strain evidence="1">Hydrate Ridge</strain>
    </source>
</reference>
<organism evidence="1 2">
    <name type="scientific">Candidatus Thiomargarita nelsonii</name>
    <dbReference type="NCBI Taxonomy" id="1003181"/>
    <lineage>
        <taxon>Bacteria</taxon>
        <taxon>Pseudomonadati</taxon>
        <taxon>Pseudomonadota</taxon>
        <taxon>Gammaproteobacteria</taxon>
        <taxon>Thiotrichales</taxon>
        <taxon>Thiotrichaceae</taxon>
        <taxon>Thiomargarita</taxon>
    </lineage>
</organism>
<dbReference type="EMBL" id="JSZA02000024">
    <property type="protein sequence ID" value="KHD06511.1"/>
    <property type="molecule type" value="Genomic_DNA"/>
</dbReference>
<evidence type="ECO:0000313" key="2">
    <source>
        <dbReference type="Proteomes" id="UP000030428"/>
    </source>
</evidence>
<dbReference type="InterPro" id="IPR029044">
    <property type="entry name" value="Nucleotide-diphossugar_trans"/>
</dbReference>
<comment type="caution">
    <text evidence="1">The sequence shown here is derived from an EMBL/GenBank/DDBJ whole genome shotgun (WGS) entry which is preliminary data.</text>
</comment>
<dbReference type="InterPro" id="IPR050587">
    <property type="entry name" value="GNT1/Glycosyltrans_8"/>
</dbReference>
<dbReference type="AlphaFoldDB" id="A0A0A6RRK3"/>
<dbReference type="Proteomes" id="UP000030428">
    <property type="component" value="Unassembled WGS sequence"/>
</dbReference>
<protein>
    <recommendedName>
        <fullName evidence="3">Glycosyl transferase family 8</fullName>
    </recommendedName>
</protein>
<dbReference type="SUPFAM" id="SSF53448">
    <property type="entry name" value="Nucleotide-diphospho-sugar transferases"/>
    <property type="match status" value="1"/>
</dbReference>
<dbReference type="InterPro" id="IPR002495">
    <property type="entry name" value="Glyco_trans_8"/>
</dbReference>
<evidence type="ECO:0008006" key="3">
    <source>
        <dbReference type="Google" id="ProtNLM"/>
    </source>
</evidence>
<gene>
    <name evidence="1" type="ORF">PN36_08250</name>
</gene>
<dbReference type="Pfam" id="PF01501">
    <property type="entry name" value="Glyco_transf_8"/>
    <property type="match status" value="1"/>
</dbReference>
<evidence type="ECO:0000313" key="1">
    <source>
        <dbReference type="EMBL" id="KHD06511.1"/>
    </source>
</evidence>